<dbReference type="VEuPathDB" id="VectorBase:CSON014890"/>
<evidence type="ECO:0000256" key="5">
    <source>
        <dbReference type="ARBA" id="ARBA00022840"/>
    </source>
</evidence>
<dbReference type="EMBL" id="UFQT01000888">
    <property type="protein sequence ID" value="SSX27848.1"/>
    <property type="molecule type" value="Genomic_DNA"/>
</dbReference>
<dbReference type="GO" id="GO:0010468">
    <property type="term" value="P:regulation of gene expression"/>
    <property type="evidence" value="ECO:0007669"/>
    <property type="project" value="UniProtKB-ARBA"/>
</dbReference>
<dbReference type="EMBL" id="UFQS01000888">
    <property type="protein sequence ID" value="SSX07508.1"/>
    <property type="molecule type" value="Genomic_DNA"/>
</dbReference>
<protein>
    <recommendedName>
        <fullName evidence="1">RNA helicase</fullName>
        <ecNumber evidence="1">3.6.4.13</ecNumber>
    </recommendedName>
</protein>
<dbReference type="SMART" id="SM00487">
    <property type="entry name" value="DEXDc"/>
    <property type="match status" value="1"/>
</dbReference>
<organism evidence="9">
    <name type="scientific">Culicoides sonorensis</name>
    <name type="common">Biting midge</name>
    <dbReference type="NCBI Taxonomy" id="179676"/>
    <lineage>
        <taxon>Eukaryota</taxon>
        <taxon>Metazoa</taxon>
        <taxon>Ecdysozoa</taxon>
        <taxon>Arthropoda</taxon>
        <taxon>Hexapoda</taxon>
        <taxon>Insecta</taxon>
        <taxon>Pterygota</taxon>
        <taxon>Neoptera</taxon>
        <taxon>Endopterygota</taxon>
        <taxon>Diptera</taxon>
        <taxon>Nematocera</taxon>
        <taxon>Chironomoidea</taxon>
        <taxon>Ceratopogonidae</taxon>
        <taxon>Ceratopogoninae</taxon>
        <taxon>Culicoides</taxon>
        <taxon>Monoculicoides</taxon>
    </lineage>
</organism>
<dbReference type="Pfam" id="PF00270">
    <property type="entry name" value="DEAD"/>
    <property type="match status" value="1"/>
</dbReference>
<dbReference type="InterPro" id="IPR027417">
    <property type="entry name" value="P-loop_NTPase"/>
</dbReference>
<dbReference type="GO" id="GO:0003676">
    <property type="term" value="F:nucleic acid binding"/>
    <property type="evidence" value="ECO:0007669"/>
    <property type="project" value="InterPro"/>
</dbReference>
<dbReference type="InterPro" id="IPR000629">
    <property type="entry name" value="RNA-helicase_DEAD-box_CS"/>
</dbReference>
<evidence type="ECO:0000313" key="10">
    <source>
        <dbReference type="EMBL" id="SSX27848.1"/>
    </source>
</evidence>
<keyword evidence="3" id="KW-0378">Hydrolase</keyword>
<dbReference type="PROSITE" id="PS51192">
    <property type="entry name" value="HELICASE_ATP_BIND_1"/>
    <property type="match status" value="1"/>
</dbReference>
<evidence type="ECO:0000259" key="7">
    <source>
        <dbReference type="PROSITE" id="PS51192"/>
    </source>
</evidence>
<dbReference type="OMA" id="MYPRPMP"/>
<dbReference type="GO" id="GO:0005524">
    <property type="term" value="F:ATP binding"/>
    <property type="evidence" value="ECO:0007669"/>
    <property type="project" value="UniProtKB-KW"/>
</dbReference>
<dbReference type="InterPro" id="IPR014001">
    <property type="entry name" value="Helicase_ATP-bd"/>
</dbReference>
<reference evidence="10" key="2">
    <citation type="submission" date="2018-07" db="EMBL/GenBank/DDBJ databases">
        <authorList>
            <person name="Quirk P.G."/>
            <person name="Krulwich T.A."/>
        </authorList>
    </citation>
    <scope>NUCLEOTIDE SEQUENCE</scope>
</reference>
<keyword evidence="5" id="KW-0067">ATP-binding</keyword>
<evidence type="ECO:0000259" key="8">
    <source>
        <dbReference type="PROSITE" id="PS51195"/>
    </source>
</evidence>
<keyword evidence="4" id="KW-0347">Helicase</keyword>
<evidence type="ECO:0000256" key="4">
    <source>
        <dbReference type="ARBA" id="ARBA00022806"/>
    </source>
</evidence>
<evidence type="ECO:0000256" key="2">
    <source>
        <dbReference type="ARBA" id="ARBA00022741"/>
    </source>
</evidence>
<dbReference type="GO" id="GO:0003724">
    <property type="term" value="F:RNA helicase activity"/>
    <property type="evidence" value="ECO:0007669"/>
    <property type="project" value="UniProtKB-EC"/>
</dbReference>
<feature type="domain" description="Helicase ATP-binding" evidence="7">
    <location>
        <begin position="154"/>
        <end position="299"/>
    </location>
</feature>
<accession>A0A336KTP2</accession>
<dbReference type="GO" id="GO:0016787">
    <property type="term" value="F:hydrolase activity"/>
    <property type="evidence" value="ECO:0007669"/>
    <property type="project" value="UniProtKB-KW"/>
</dbReference>
<feature type="domain" description="DEAD-box RNA helicase Q" evidence="8">
    <location>
        <begin position="123"/>
        <end position="151"/>
    </location>
</feature>
<dbReference type="InterPro" id="IPR011545">
    <property type="entry name" value="DEAD/DEAH_box_helicase_dom"/>
</dbReference>
<evidence type="ECO:0000256" key="6">
    <source>
        <dbReference type="PROSITE-ProRule" id="PRU00552"/>
    </source>
</evidence>
<evidence type="ECO:0000256" key="1">
    <source>
        <dbReference type="ARBA" id="ARBA00012552"/>
    </source>
</evidence>
<dbReference type="AlphaFoldDB" id="A0A336KTP2"/>
<dbReference type="PROSITE" id="PS51195">
    <property type="entry name" value="Q_MOTIF"/>
    <property type="match status" value="1"/>
</dbReference>
<dbReference type="PROSITE" id="PS00039">
    <property type="entry name" value="DEAD_ATP_HELICASE"/>
    <property type="match status" value="1"/>
</dbReference>
<evidence type="ECO:0000313" key="9">
    <source>
        <dbReference type="EMBL" id="SSX07508.1"/>
    </source>
</evidence>
<proteinExistence type="predicted"/>
<dbReference type="Gene3D" id="3.40.50.300">
    <property type="entry name" value="P-loop containing nucleotide triphosphate hydrolases"/>
    <property type="match status" value="1"/>
</dbReference>
<dbReference type="InterPro" id="IPR014014">
    <property type="entry name" value="RNA_helicase_DEAD_Q_motif"/>
</dbReference>
<dbReference type="EC" id="3.6.4.13" evidence="1"/>
<dbReference type="PANTHER" id="PTHR47958">
    <property type="entry name" value="ATP-DEPENDENT RNA HELICASE DBP3"/>
    <property type="match status" value="1"/>
</dbReference>
<evidence type="ECO:0000256" key="3">
    <source>
        <dbReference type="ARBA" id="ARBA00022801"/>
    </source>
</evidence>
<reference evidence="9" key="1">
    <citation type="submission" date="2018-04" db="EMBL/GenBank/DDBJ databases">
        <authorList>
            <person name="Go L.Y."/>
            <person name="Mitchell J.A."/>
        </authorList>
    </citation>
    <scope>NUCLEOTIDE SEQUENCE</scope>
    <source>
        <tissue evidence="9">Whole organism</tissue>
    </source>
</reference>
<sequence>MSILHSVLQPRGGSVLFLRSSLKNYLFNTHYLRMAPHFREKPKRSYYSDKKQVNKFKPGEKTGFNQKALKGLDFSDKNSLTEIVKNLYDESNITKNREKKEIADFLLKHQINIKGNQLPKPVLTFEEINFPDYLKKEIQRQGFLHPTPIQSQAWPIALSGCNLVSIAQTGSGKTLGFLLPAIVHINNQKASNYNARIGPMILILAPTRELAQQIQQVASTFGSTSYIRNTCLFGGSSRYSQERELRRGVEIVIATPGRLIDFLESNVINLKQVTYLVLDEADRMLDMGFEPQIRKKIIF</sequence>
<feature type="short sequence motif" description="Q motif" evidence="6">
    <location>
        <begin position="123"/>
        <end position="151"/>
    </location>
</feature>
<dbReference type="SUPFAM" id="SSF52540">
    <property type="entry name" value="P-loop containing nucleoside triphosphate hydrolases"/>
    <property type="match status" value="1"/>
</dbReference>
<name>A0A336KTP2_CULSO</name>
<gene>
    <name evidence="9" type="primary">CSON014890</name>
</gene>
<keyword evidence="2" id="KW-0547">Nucleotide-binding</keyword>